<reference evidence="2 3" key="1">
    <citation type="submission" date="2017-11" db="EMBL/GenBank/DDBJ databases">
        <title>Genome sequence of Entomoplasma melaleucae M1 (ATCC 49191).</title>
        <authorList>
            <person name="Lo W.-S."/>
            <person name="Gasparich G.E."/>
            <person name="Kuo C.-H."/>
        </authorList>
    </citation>
    <scope>NUCLEOTIDE SEQUENCE [LARGE SCALE GENOMIC DNA]</scope>
    <source>
        <strain evidence="2 3">M1</strain>
    </source>
</reference>
<dbReference type="InterPro" id="IPR013118">
    <property type="entry name" value="Mannitol_DH_C"/>
</dbReference>
<dbReference type="InterPro" id="IPR013328">
    <property type="entry name" value="6PGD_dom2"/>
</dbReference>
<dbReference type="OrthoDB" id="271711at2"/>
<proteinExistence type="predicted"/>
<organism evidence="2 3">
    <name type="scientific">Mesoplasma melaleucae</name>
    <dbReference type="NCBI Taxonomy" id="81459"/>
    <lineage>
        <taxon>Bacteria</taxon>
        <taxon>Bacillati</taxon>
        <taxon>Mycoplasmatota</taxon>
        <taxon>Mollicutes</taxon>
        <taxon>Entomoplasmatales</taxon>
        <taxon>Entomoplasmataceae</taxon>
        <taxon>Mesoplasma</taxon>
    </lineage>
</organism>
<evidence type="ECO:0000259" key="1">
    <source>
        <dbReference type="Pfam" id="PF08125"/>
    </source>
</evidence>
<dbReference type="GO" id="GO:0016491">
    <property type="term" value="F:oxidoreductase activity"/>
    <property type="evidence" value="ECO:0007669"/>
    <property type="project" value="InterPro"/>
</dbReference>
<dbReference type="InterPro" id="IPR008927">
    <property type="entry name" value="6-PGluconate_DH-like_C_sf"/>
</dbReference>
<dbReference type="Pfam" id="PF08125">
    <property type="entry name" value="Mannitol_dh_C"/>
    <property type="match status" value="1"/>
</dbReference>
<dbReference type="Gene3D" id="1.10.1040.10">
    <property type="entry name" value="N-(1-d-carboxylethyl)-l-norvaline Dehydrogenase, domain 2"/>
    <property type="match status" value="1"/>
</dbReference>
<accession>A0A2K8NVW6</accession>
<dbReference type="EMBL" id="CP024964">
    <property type="protein sequence ID" value="ATZ17970.1"/>
    <property type="molecule type" value="Genomic_DNA"/>
</dbReference>
<gene>
    <name evidence="2" type="ORF">EMELA_v1c04160</name>
</gene>
<dbReference type="SUPFAM" id="SSF48179">
    <property type="entry name" value="6-phosphogluconate dehydrogenase C-terminal domain-like"/>
    <property type="match status" value="1"/>
</dbReference>
<evidence type="ECO:0000313" key="3">
    <source>
        <dbReference type="Proteomes" id="UP000231896"/>
    </source>
</evidence>
<name>A0A2K8NVW6_9MOLU</name>
<sequence>MEYGQSIISRFNNENICDELYRITRNPITKLQKNERILDPLLYSFDNNIEANALVVALNGLNYFY</sequence>
<dbReference type="Proteomes" id="UP000231896">
    <property type="component" value="Chromosome"/>
</dbReference>
<dbReference type="AlphaFoldDB" id="A0A2K8NVW6"/>
<dbReference type="STRING" id="1408435.GCA_000685885_00695"/>
<keyword evidence="3" id="KW-1185">Reference proteome</keyword>
<protein>
    <recommendedName>
        <fullName evidence="1">Mannitol dehydrogenase C-terminal domain-containing protein</fullName>
    </recommendedName>
</protein>
<evidence type="ECO:0000313" key="2">
    <source>
        <dbReference type="EMBL" id="ATZ17970.1"/>
    </source>
</evidence>
<feature type="domain" description="Mannitol dehydrogenase C-terminal" evidence="1">
    <location>
        <begin position="2"/>
        <end position="61"/>
    </location>
</feature>
<dbReference type="KEGG" id="eml:EMELA_v1c04160"/>